<proteinExistence type="predicted"/>
<dbReference type="Proteomes" id="UP000626109">
    <property type="component" value="Unassembled WGS sequence"/>
</dbReference>
<evidence type="ECO:0000313" key="3">
    <source>
        <dbReference type="Proteomes" id="UP000626109"/>
    </source>
</evidence>
<name>A0A813KJ99_POLGL</name>
<reference evidence="2" key="1">
    <citation type="submission" date="2021-02" db="EMBL/GenBank/DDBJ databases">
        <authorList>
            <person name="Dougan E. K."/>
            <person name="Rhodes N."/>
            <person name="Thang M."/>
            <person name="Chan C."/>
        </authorList>
    </citation>
    <scope>NUCLEOTIDE SEQUENCE</scope>
</reference>
<sequence length="152" mass="17234">MTRAMDFVGLVLAVFRHWLRGILGSCAAAWDSPAVVEACNGPQRDGLWKSTTKLLMSVFAKAMKDLGWDNSTCDAKARALLLPSLDYYGCGFVSRSDLEWLDGWDPPKWLYAKPDAEARNELKRMILDRYDDALDAWRRLIDRDGSNSVSWE</sequence>
<feature type="non-terminal residue" evidence="2">
    <location>
        <position position="152"/>
    </location>
</feature>
<evidence type="ECO:0000313" key="2">
    <source>
        <dbReference type="EMBL" id="CAE8708703.1"/>
    </source>
</evidence>
<keyword evidence="1" id="KW-0732">Signal</keyword>
<organism evidence="2 3">
    <name type="scientific">Polarella glacialis</name>
    <name type="common">Dinoflagellate</name>
    <dbReference type="NCBI Taxonomy" id="89957"/>
    <lineage>
        <taxon>Eukaryota</taxon>
        <taxon>Sar</taxon>
        <taxon>Alveolata</taxon>
        <taxon>Dinophyceae</taxon>
        <taxon>Suessiales</taxon>
        <taxon>Suessiaceae</taxon>
        <taxon>Polarella</taxon>
    </lineage>
</organism>
<comment type="caution">
    <text evidence="2">The sequence shown here is derived from an EMBL/GenBank/DDBJ whole genome shotgun (WGS) entry which is preliminary data.</text>
</comment>
<protein>
    <submittedName>
        <fullName evidence="2">Uncharacterized protein</fullName>
    </submittedName>
</protein>
<feature type="chain" id="PRO_5032577446" evidence="1">
    <location>
        <begin position="25"/>
        <end position="152"/>
    </location>
</feature>
<feature type="signal peptide" evidence="1">
    <location>
        <begin position="1"/>
        <end position="24"/>
    </location>
</feature>
<dbReference type="AlphaFoldDB" id="A0A813KJ99"/>
<dbReference type="EMBL" id="CAJNNW010031738">
    <property type="protein sequence ID" value="CAE8708703.1"/>
    <property type="molecule type" value="Genomic_DNA"/>
</dbReference>
<evidence type="ECO:0000256" key="1">
    <source>
        <dbReference type="SAM" id="SignalP"/>
    </source>
</evidence>
<gene>
    <name evidence="2" type="ORF">PGLA2088_LOCUS35052</name>
</gene>
<accession>A0A813KJ99</accession>